<dbReference type="AlphaFoldDB" id="A0A949U5J7"/>
<comment type="caution">
    <text evidence="2">The sequence shown here is derived from an EMBL/GenBank/DDBJ whole genome shotgun (WGS) entry which is preliminary data.</text>
</comment>
<dbReference type="Proteomes" id="UP000694308">
    <property type="component" value="Unassembled WGS sequence"/>
</dbReference>
<name>A0A949U5J7_9CLOT</name>
<reference evidence="2" key="1">
    <citation type="submission" date="2020-12" db="EMBL/GenBank/DDBJ databases">
        <title>Clostridium thailandense sp. nov., a novel acetogenic bacterium isolated from peat land soil in Thailand.</title>
        <authorList>
            <person name="Chaikitkaew S."/>
            <person name="Birkeland N.K."/>
        </authorList>
    </citation>
    <scope>NUCLEOTIDE SEQUENCE</scope>
    <source>
        <strain evidence="2">PL3</strain>
    </source>
</reference>
<dbReference type="InterPro" id="IPR038717">
    <property type="entry name" value="Tc1-like_DDE_dom"/>
</dbReference>
<feature type="domain" description="Tc1-like transposase DDE" evidence="1">
    <location>
        <begin position="12"/>
        <end position="157"/>
    </location>
</feature>
<evidence type="ECO:0000313" key="3">
    <source>
        <dbReference type="Proteomes" id="UP000694308"/>
    </source>
</evidence>
<dbReference type="Pfam" id="PF13358">
    <property type="entry name" value="DDE_3"/>
    <property type="match status" value="1"/>
</dbReference>
<proteinExistence type="predicted"/>
<dbReference type="EMBL" id="JAEEGC010000221">
    <property type="protein sequence ID" value="MBV7276869.1"/>
    <property type="molecule type" value="Genomic_DNA"/>
</dbReference>
<accession>A0A949U5J7</accession>
<evidence type="ECO:0000313" key="2">
    <source>
        <dbReference type="EMBL" id="MBV7276869.1"/>
    </source>
</evidence>
<gene>
    <name evidence="2" type="ORF">I6U48_28785</name>
</gene>
<protein>
    <submittedName>
        <fullName evidence="2">Transposase</fullName>
    </submittedName>
</protein>
<dbReference type="RefSeq" id="WP_218323949.1">
    <property type="nucleotide sequence ID" value="NZ_JAEEGC010000221.1"/>
</dbReference>
<keyword evidence="3" id="KW-1185">Reference proteome</keyword>
<evidence type="ECO:0000259" key="1">
    <source>
        <dbReference type="Pfam" id="PF13358"/>
    </source>
</evidence>
<organism evidence="2 3">
    <name type="scientific">Clostridium thailandense</name>
    <dbReference type="NCBI Taxonomy" id="2794346"/>
    <lineage>
        <taxon>Bacteria</taxon>
        <taxon>Bacillati</taxon>
        <taxon>Bacillota</taxon>
        <taxon>Clostridia</taxon>
        <taxon>Eubacteriales</taxon>
        <taxon>Clostridiaceae</taxon>
        <taxon>Clostridium</taxon>
    </lineage>
</organism>
<sequence length="186" mass="21371">METAESSSNIMIYAMDETYIRLESQNRRSWSVKGVSPILEKNNPHIGVNIIGASTIHGKFETFADVYSSEESICNNHVCNFIDLLLEINSGKTIYIIMDNARIHNCDGMKSYLDNKKNLVFINLPPYSPDLNPQENIWNRVKNCIFSNRARSCIDELFNDIVDIYNILNQNSDITTSLTYGKHYYK</sequence>